<keyword evidence="2" id="KW-0472">Membrane</keyword>
<accession>K8ETA4</accession>
<dbReference type="KEGG" id="bpg:Bathy03g05650"/>
<sequence>MRAVNAPLTVSKPSTSNTPSQRRASSSLATTSALPPGFVAFGGLSVFLVGATKASQMRLEQRVGEEMEKCTKNGIDTSDLYYDFDLPGDAYPFGDAEGMDWVPDDWKPPKKGDPKFLPTRMLGQLTMRNQLYDVTIKAQEQGVDVSDVLIPFVDEDGNACDPKYDSNQKRYVEIRKRLGM</sequence>
<gene>
    <name evidence="3" type="ORF">Bathy03g05650</name>
</gene>
<evidence type="ECO:0000256" key="1">
    <source>
        <dbReference type="SAM" id="MobiDB-lite"/>
    </source>
</evidence>
<keyword evidence="2" id="KW-0812">Transmembrane</keyword>
<name>K8ETA4_9CHLO</name>
<dbReference type="EMBL" id="FO082276">
    <property type="protein sequence ID" value="CCO15685.1"/>
    <property type="molecule type" value="Genomic_DNA"/>
</dbReference>
<protein>
    <submittedName>
        <fullName evidence="3">Uncharacterized protein</fullName>
    </submittedName>
</protein>
<keyword evidence="4" id="KW-1185">Reference proteome</keyword>
<dbReference type="RefSeq" id="XP_007514248.1">
    <property type="nucleotide sequence ID" value="XM_007514186.1"/>
</dbReference>
<dbReference type="Proteomes" id="UP000198341">
    <property type="component" value="Chromosome 3"/>
</dbReference>
<keyword evidence="2" id="KW-1133">Transmembrane helix</keyword>
<dbReference type="OrthoDB" id="495496at2759"/>
<dbReference type="GeneID" id="19017102"/>
<feature type="transmembrane region" description="Helical" evidence="2">
    <location>
        <begin position="33"/>
        <end position="52"/>
    </location>
</feature>
<organism evidence="3 4">
    <name type="scientific">Bathycoccus prasinos</name>
    <dbReference type="NCBI Taxonomy" id="41875"/>
    <lineage>
        <taxon>Eukaryota</taxon>
        <taxon>Viridiplantae</taxon>
        <taxon>Chlorophyta</taxon>
        <taxon>Mamiellophyceae</taxon>
        <taxon>Mamiellales</taxon>
        <taxon>Bathycoccaceae</taxon>
        <taxon>Bathycoccus</taxon>
    </lineage>
</organism>
<dbReference type="AlphaFoldDB" id="K8ETA4"/>
<feature type="compositionally biased region" description="Polar residues" evidence="1">
    <location>
        <begin position="11"/>
        <end position="23"/>
    </location>
</feature>
<feature type="region of interest" description="Disordered" evidence="1">
    <location>
        <begin position="1"/>
        <end position="29"/>
    </location>
</feature>
<proteinExistence type="predicted"/>
<evidence type="ECO:0000313" key="4">
    <source>
        <dbReference type="Proteomes" id="UP000198341"/>
    </source>
</evidence>
<evidence type="ECO:0000256" key="2">
    <source>
        <dbReference type="SAM" id="Phobius"/>
    </source>
</evidence>
<evidence type="ECO:0000313" key="3">
    <source>
        <dbReference type="EMBL" id="CCO15685.1"/>
    </source>
</evidence>
<reference evidence="3 4" key="1">
    <citation type="submission" date="2011-10" db="EMBL/GenBank/DDBJ databases">
        <authorList>
            <person name="Genoscope - CEA"/>
        </authorList>
    </citation>
    <scope>NUCLEOTIDE SEQUENCE [LARGE SCALE GENOMIC DNA]</scope>
    <source>
        <strain evidence="3 4">RCC 1105</strain>
    </source>
</reference>